<evidence type="ECO:0000313" key="3">
    <source>
        <dbReference type="EMBL" id="EXZ31034.1"/>
    </source>
</evidence>
<keyword evidence="3" id="KW-0808">Transferase</keyword>
<keyword evidence="3" id="KW-0548">Nucleotidyltransferase</keyword>
<dbReference type="InterPro" id="IPR051083">
    <property type="entry name" value="GrpII_Intron_Splice-Mob/Def"/>
</dbReference>
<dbReference type="AlphaFoldDB" id="A0A015Z851"/>
<organism evidence="3 4">
    <name type="scientific">Bacteroides fragilis str. S36L11</name>
    <dbReference type="NCBI Taxonomy" id="1339327"/>
    <lineage>
        <taxon>Bacteria</taxon>
        <taxon>Pseudomonadati</taxon>
        <taxon>Bacteroidota</taxon>
        <taxon>Bacteroidia</taxon>
        <taxon>Bacteroidales</taxon>
        <taxon>Bacteroidaceae</taxon>
        <taxon>Bacteroides</taxon>
    </lineage>
</organism>
<evidence type="ECO:0000313" key="4">
    <source>
        <dbReference type="Proteomes" id="UP000022082"/>
    </source>
</evidence>
<feature type="domain" description="Reverse transcriptase" evidence="2">
    <location>
        <begin position="1"/>
        <end position="130"/>
    </location>
</feature>
<accession>A0A015Z851</accession>
<dbReference type="EMBL" id="JGDJ01000099">
    <property type="protein sequence ID" value="EXZ31034.1"/>
    <property type="molecule type" value="Genomic_DNA"/>
</dbReference>
<evidence type="ECO:0000259" key="2">
    <source>
        <dbReference type="PROSITE" id="PS50878"/>
    </source>
</evidence>
<dbReference type="PATRIC" id="fig|1339327.3.peg.439"/>
<comment type="similarity">
    <text evidence="1">Belongs to the bacterial reverse transcriptase family.</text>
</comment>
<dbReference type="InterPro" id="IPR000477">
    <property type="entry name" value="RT_dom"/>
</dbReference>
<sequence>MDIRKYYPSIDHLILKNIVRKKVKDKRLLELLDGIIDSAPGIPIGNYLSQFFANLYLSYFDHWLKEERRIKYYYRYADDMVILSSNKEELHSLLGDIKSYLHNKLHLNLKDNYQIFPVDNRGIDFVGYVFFHTHILMRKSIKKNFCRKVAVLNKKKTTSCNCKIALCSWMGWAKHCNSKHLIKTVIKNEKVF</sequence>
<reference evidence="3 4" key="1">
    <citation type="submission" date="2014-02" db="EMBL/GenBank/DDBJ databases">
        <authorList>
            <person name="Sears C."/>
            <person name="Carroll K."/>
            <person name="Sack B.R."/>
            <person name="Qadri F."/>
            <person name="Myers L.L."/>
            <person name="Chung G.-T."/>
            <person name="Escheverria P."/>
            <person name="Fraser C.M."/>
            <person name="Sadzewicz L."/>
            <person name="Shefchek K.A."/>
            <person name="Tallon L."/>
            <person name="Das S.P."/>
            <person name="Daugherty S."/>
            <person name="Mongodin E.F."/>
        </authorList>
    </citation>
    <scope>NUCLEOTIDE SEQUENCE [LARGE SCALE GENOMIC DNA]</scope>
    <source>
        <strain evidence="3 4">S36L11</strain>
    </source>
</reference>
<dbReference type="Pfam" id="PF00078">
    <property type="entry name" value="RVT_1"/>
    <property type="match status" value="1"/>
</dbReference>
<gene>
    <name evidence="3" type="ORF">M136_5208</name>
</gene>
<name>A0A015Z851_BACFG</name>
<dbReference type="PANTHER" id="PTHR34047">
    <property type="entry name" value="NUCLEAR INTRON MATURASE 1, MITOCHONDRIAL-RELATED"/>
    <property type="match status" value="1"/>
</dbReference>
<dbReference type="Proteomes" id="UP000022082">
    <property type="component" value="Unassembled WGS sequence"/>
</dbReference>
<comment type="caution">
    <text evidence="3">The sequence shown here is derived from an EMBL/GenBank/DDBJ whole genome shotgun (WGS) entry which is preliminary data.</text>
</comment>
<dbReference type="InterPro" id="IPR043502">
    <property type="entry name" value="DNA/RNA_pol_sf"/>
</dbReference>
<proteinExistence type="inferred from homology"/>
<dbReference type="SUPFAM" id="SSF56672">
    <property type="entry name" value="DNA/RNA polymerases"/>
    <property type="match status" value="1"/>
</dbReference>
<evidence type="ECO:0000256" key="1">
    <source>
        <dbReference type="ARBA" id="ARBA00034120"/>
    </source>
</evidence>
<dbReference type="PANTHER" id="PTHR34047:SF8">
    <property type="entry name" value="PROTEIN YKFC"/>
    <property type="match status" value="1"/>
</dbReference>
<dbReference type="GO" id="GO:0003964">
    <property type="term" value="F:RNA-directed DNA polymerase activity"/>
    <property type="evidence" value="ECO:0007669"/>
    <property type="project" value="UniProtKB-KW"/>
</dbReference>
<dbReference type="PROSITE" id="PS50878">
    <property type="entry name" value="RT_POL"/>
    <property type="match status" value="1"/>
</dbReference>
<keyword evidence="3" id="KW-0695">RNA-directed DNA polymerase</keyword>
<protein>
    <submittedName>
        <fullName evidence="3">Reverse transcriptase family protein</fullName>
    </submittedName>
</protein>
<dbReference type="CDD" id="cd01646">
    <property type="entry name" value="RT_Bac_retron_I"/>
    <property type="match status" value="1"/>
</dbReference>